<organism evidence="1 2">
    <name type="scientific">Cronobacter phage vB_CsaM_GAP31</name>
    <dbReference type="NCBI Taxonomy" id="1141135"/>
    <lineage>
        <taxon>Viruses</taxon>
        <taxon>Duplodnaviria</taxon>
        <taxon>Heunggongvirae</taxon>
        <taxon>Uroviricota</taxon>
        <taxon>Caudoviricetes</taxon>
        <taxon>Vequintavirinae</taxon>
        <taxon>Seunavirus</taxon>
        <taxon>Seunavirus GAP31</taxon>
    </lineage>
</organism>
<evidence type="ECO:0000313" key="1">
    <source>
        <dbReference type="EMBL" id="AFC21444.1"/>
    </source>
</evidence>
<gene>
    <name evidence="1" type="ORF">GAP31_263</name>
</gene>
<reference evidence="1 2" key="1">
    <citation type="journal article" date="2012" name="J. Virol.">
        <title>Genome Sequence of Cronobacter sakazakii Myovirus vB_CsaM_GAP31.</title>
        <authorList>
            <person name="Abbasifar R."/>
            <person name="Kropinski A.M."/>
            <person name="Sabour P.M."/>
            <person name="Ackermann H.W."/>
            <person name="Alanis Villa A."/>
            <person name="Abbasifar A."/>
            <person name="Griffiths M.W."/>
        </authorList>
    </citation>
    <scope>NUCLEOTIDE SEQUENCE [LARGE SCALE GENOMIC DNA]</scope>
</reference>
<dbReference type="Proteomes" id="UP000000458">
    <property type="component" value="Segment"/>
</dbReference>
<accession>K4FAZ3</accession>
<dbReference type="OrthoDB" id="27438at10239"/>
<keyword evidence="2" id="KW-1185">Reference proteome</keyword>
<sequence length="59" mass="7035">MQVEDFTDLSKVSTEKLLKLRDVARDYHDEMQQAELEAWNRLNDIENELKERKNAEKAV</sequence>
<evidence type="ECO:0000313" key="2">
    <source>
        <dbReference type="Proteomes" id="UP000000458"/>
    </source>
</evidence>
<dbReference type="EMBL" id="JN882284">
    <property type="protein sequence ID" value="AFC21444.1"/>
    <property type="molecule type" value="Genomic_DNA"/>
</dbReference>
<dbReference type="GeneID" id="13993583"/>
<name>K4FAZ3_9CAUD</name>
<dbReference type="RefSeq" id="YP_006987099.1">
    <property type="nucleotide sequence ID" value="NC_019400.1"/>
</dbReference>
<proteinExistence type="predicted"/>
<protein>
    <submittedName>
        <fullName evidence="1">Uncharacterized protein</fullName>
    </submittedName>
</protein>
<dbReference type="KEGG" id="vg:13993583"/>